<dbReference type="AlphaFoldDB" id="A0A146K3J7"/>
<name>A0A146K3J7_9EUKA</name>
<dbReference type="EMBL" id="GDID01005126">
    <property type="protein sequence ID" value="JAP91480.1"/>
    <property type="molecule type" value="Transcribed_RNA"/>
</dbReference>
<feature type="coiled-coil region" evidence="1">
    <location>
        <begin position="148"/>
        <end position="175"/>
    </location>
</feature>
<sequence>DIFQELNIDIIQHVHRIIESKPLHVILEPALNCNPIYDHTVAKNILPLFTAEINKLKSSLDIKLGAILNMWLFDREKIQEKHTLDHQLIIQAMKQTEVENCNLKQQPTDLQRQLEYTVKLKKLQYDLDQSTKLLNTLTQGEVSIFQQLEEQKNINQAQQQTIAQLQATVNILNNKFQFTEEPKFVQVNVKSAKQKSKAVQTVFLPVSESESESEISLIEVKKVNEVKFKPRAKSQTVKKKKEKEKIAVEKFHFGLKLEKEK</sequence>
<organism evidence="2">
    <name type="scientific">Trepomonas sp. PC1</name>
    <dbReference type="NCBI Taxonomy" id="1076344"/>
    <lineage>
        <taxon>Eukaryota</taxon>
        <taxon>Metamonada</taxon>
        <taxon>Diplomonadida</taxon>
        <taxon>Hexamitidae</taxon>
        <taxon>Hexamitinae</taxon>
        <taxon>Trepomonas</taxon>
    </lineage>
</organism>
<evidence type="ECO:0000313" key="2">
    <source>
        <dbReference type="EMBL" id="JAP91480.1"/>
    </source>
</evidence>
<reference evidence="2" key="1">
    <citation type="submission" date="2015-07" db="EMBL/GenBank/DDBJ databases">
        <title>Adaptation to a free-living lifestyle via gene acquisitions in the diplomonad Trepomonas sp. PC1.</title>
        <authorList>
            <person name="Xu F."/>
            <person name="Jerlstrom-Hultqvist J."/>
            <person name="Kolisko M."/>
            <person name="Simpson A.G.B."/>
            <person name="Roger A.J."/>
            <person name="Svard S.G."/>
            <person name="Andersson J.O."/>
        </authorList>
    </citation>
    <scope>NUCLEOTIDE SEQUENCE</scope>
    <source>
        <strain evidence="2">PC1</strain>
    </source>
</reference>
<feature type="non-terminal residue" evidence="2">
    <location>
        <position position="1"/>
    </location>
</feature>
<accession>A0A146K3J7</accession>
<evidence type="ECO:0000256" key="1">
    <source>
        <dbReference type="SAM" id="Coils"/>
    </source>
</evidence>
<keyword evidence="1" id="KW-0175">Coiled coil</keyword>
<gene>
    <name evidence="2" type="ORF">TPC1_16900</name>
</gene>
<proteinExistence type="predicted"/>
<protein>
    <submittedName>
        <fullName evidence="2">Uncharacterized protein</fullName>
    </submittedName>
</protein>
<feature type="non-terminal residue" evidence="2">
    <location>
        <position position="261"/>
    </location>
</feature>